<evidence type="ECO:0000256" key="3">
    <source>
        <dbReference type="ARBA" id="ARBA00023125"/>
    </source>
</evidence>
<accession>A0A917NEE3</accession>
<dbReference type="InterPro" id="IPR050389">
    <property type="entry name" value="LysR-type_TF"/>
</dbReference>
<comment type="similarity">
    <text evidence="1">Belongs to the LysR transcriptional regulatory family.</text>
</comment>
<dbReference type="Gene3D" id="1.10.10.10">
    <property type="entry name" value="Winged helix-like DNA-binding domain superfamily/Winged helix DNA-binding domain"/>
    <property type="match status" value="1"/>
</dbReference>
<dbReference type="AlphaFoldDB" id="A0A917NEE3"/>
<keyword evidence="2" id="KW-0805">Transcription regulation</keyword>
<keyword evidence="7" id="KW-1185">Reference proteome</keyword>
<keyword evidence="3" id="KW-0238">DNA-binding</keyword>
<name>A0A917NEE3_9GAMM</name>
<dbReference type="GO" id="GO:0003700">
    <property type="term" value="F:DNA-binding transcription factor activity"/>
    <property type="evidence" value="ECO:0007669"/>
    <property type="project" value="InterPro"/>
</dbReference>
<dbReference type="GO" id="GO:0003677">
    <property type="term" value="F:DNA binding"/>
    <property type="evidence" value="ECO:0007669"/>
    <property type="project" value="UniProtKB-KW"/>
</dbReference>
<reference evidence="6" key="1">
    <citation type="journal article" date="2014" name="Int. J. Syst. Evol. Microbiol.">
        <title>Complete genome sequence of Corynebacterium casei LMG S-19264T (=DSM 44701T), isolated from a smear-ripened cheese.</title>
        <authorList>
            <consortium name="US DOE Joint Genome Institute (JGI-PGF)"/>
            <person name="Walter F."/>
            <person name="Albersmeier A."/>
            <person name="Kalinowski J."/>
            <person name="Ruckert C."/>
        </authorList>
    </citation>
    <scope>NUCLEOTIDE SEQUENCE</scope>
    <source>
        <strain evidence="6">JCM 30804</strain>
    </source>
</reference>
<dbReference type="InterPro" id="IPR036390">
    <property type="entry name" value="WH_DNA-bd_sf"/>
</dbReference>
<dbReference type="Pfam" id="PF03466">
    <property type="entry name" value="LysR_substrate"/>
    <property type="match status" value="1"/>
</dbReference>
<dbReference type="PROSITE" id="PS50931">
    <property type="entry name" value="HTH_LYSR"/>
    <property type="match status" value="1"/>
</dbReference>
<evidence type="ECO:0000313" key="7">
    <source>
        <dbReference type="Proteomes" id="UP000613743"/>
    </source>
</evidence>
<evidence type="ECO:0000256" key="1">
    <source>
        <dbReference type="ARBA" id="ARBA00009437"/>
    </source>
</evidence>
<proteinExistence type="inferred from homology"/>
<dbReference type="Gene3D" id="3.40.190.290">
    <property type="match status" value="1"/>
</dbReference>
<keyword evidence="4" id="KW-0804">Transcription</keyword>
<protein>
    <submittedName>
        <fullName evidence="6">LysR family transcriptional regulator</fullName>
    </submittedName>
</protein>
<dbReference type="InterPro" id="IPR005119">
    <property type="entry name" value="LysR_subst-bd"/>
</dbReference>
<dbReference type="EMBL" id="BMPZ01000014">
    <property type="protein sequence ID" value="GGI92615.1"/>
    <property type="molecule type" value="Genomic_DNA"/>
</dbReference>
<dbReference type="InterPro" id="IPR000847">
    <property type="entry name" value="LysR_HTH_N"/>
</dbReference>
<dbReference type="PANTHER" id="PTHR30118:SF11">
    <property type="entry name" value="HTH-TYPE TRANSCRIPTIONAL REGULATOR YIDZ"/>
    <property type="match status" value="1"/>
</dbReference>
<comment type="caution">
    <text evidence="6">The sequence shown here is derived from an EMBL/GenBank/DDBJ whole genome shotgun (WGS) entry which is preliminary data.</text>
</comment>
<evidence type="ECO:0000256" key="2">
    <source>
        <dbReference type="ARBA" id="ARBA00023015"/>
    </source>
</evidence>
<organism evidence="6 7">
    <name type="scientific">Shewanella gelidii</name>
    <dbReference type="NCBI Taxonomy" id="1642821"/>
    <lineage>
        <taxon>Bacteria</taxon>
        <taxon>Pseudomonadati</taxon>
        <taxon>Pseudomonadota</taxon>
        <taxon>Gammaproteobacteria</taxon>
        <taxon>Alteromonadales</taxon>
        <taxon>Shewanellaceae</taxon>
        <taxon>Shewanella</taxon>
    </lineage>
</organism>
<dbReference type="PANTHER" id="PTHR30118">
    <property type="entry name" value="HTH-TYPE TRANSCRIPTIONAL REGULATOR LEUO-RELATED"/>
    <property type="match status" value="1"/>
</dbReference>
<evidence type="ECO:0000256" key="4">
    <source>
        <dbReference type="ARBA" id="ARBA00023163"/>
    </source>
</evidence>
<evidence type="ECO:0000259" key="5">
    <source>
        <dbReference type="PROSITE" id="PS50931"/>
    </source>
</evidence>
<sequence>MLSKSLRVISELDIFSLIVFKVLYEKGAANNTASELEVSAPKVSRCLASLRTAFDDELFYRRQQGLKPTPLAEALYKPICDFYRIVSHLDQVALGEPESTFAPTINIAVSKYIMTSLALALNQHPQQEVLGKIRLQQWGRSSEELISDGQIDFGITLESSEAAGLNCEHLGAPNSLYLAAKQEHPIWEYSPQITLEQIAMYPFAYLESIGFNDRIDPLELYCRNARVELADVDKVMSKEELLSHLLTMGSLAFISAVDVDMYSNIPALRTEALDHEQHHKLHIGQSAPQYYLIEKRLKNRRYNEERRSIVIDIVTDILKST</sequence>
<evidence type="ECO:0000313" key="6">
    <source>
        <dbReference type="EMBL" id="GGI92615.1"/>
    </source>
</evidence>
<dbReference type="SUPFAM" id="SSF53850">
    <property type="entry name" value="Periplasmic binding protein-like II"/>
    <property type="match status" value="1"/>
</dbReference>
<dbReference type="SUPFAM" id="SSF46785">
    <property type="entry name" value="Winged helix' DNA-binding domain"/>
    <property type="match status" value="1"/>
</dbReference>
<dbReference type="RefSeq" id="WP_188922907.1">
    <property type="nucleotide sequence ID" value="NZ_BMPZ01000014.1"/>
</dbReference>
<dbReference type="InterPro" id="IPR036388">
    <property type="entry name" value="WH-like_DNA-bd_sf"/>
</dbReference>
<gene>
    <name evidence="6" type="ORF">GCM10009332_32360</name>
</gene>
<dbReference type="Pfam" id="PF00126">
    <property type="entry name" value="HTH_1"/>
    <property type="match status" value="1"/>
</dbReference>
<feature type="domain" description="HTH lysR-type" evidence="5">
    <location>
        <begin position="12"/>
        <end position="69"/>
    </location>
</feature>
<reference evidence="6" key="2">
    <citation type="submission" date="2020-09" db="EMBL/GenBank/DDBJ databases">
        <authorList>
            <person name="Sun Q."/>
            <person name="Ohkuma M."/>
        </authorList>
    </citation>
    <scope>NUCLEOTIDE SEQUENCE</scope>
    <source>
        <strain evidence="6">JCM 30804</strain>
    </source>
</reference>
<dbReference type="Proteomes" id="UP000613743">
    <property type="component" value="Unassembled WGS sequence"/>
</dbReference>